<name>A0A8X6UAL8_NEPPI</name>
<dbReference type="EMBL" id="BMAW01026567">
    <property type="protein sequence ID" value="GFT97877.1"/>
    <property type="molecule type" value="Genomic_DNA"/>
</dbReference>
<accession>A0A8X6UAL8</accession>
<evidence type="ECO:0000313" key="2">
    <source>
        <dbReference type="EMBL" id="GFT97877.1"/>
    </source>
</evidence>
<comment type="caution">
    <text evidence="2">The sequence shown here is derived from an EMBL/GenBank/DDBJ whole genome shotgun (WGS) entry which is preliminary data.</text>
</comment>
<reference evidence="2" key="1">
    <citation type="submission" date="2020-08" db="EMBL/GenBank/DDBJ databases">
        <title>Multicomponent nature underlies the extraordinary mechanical properties of spider dragline silk.</title>
        <authorList>
            <person name="Kono N."/>
            <person name="Nakamura H."/>
            <person name="Mori M."/>
            <person name="Yoshida Y."/>
            <person name="Ohtoshi R."/>
            <person name="Malay A.D."/>
            <person name="Moran D.A.P."/>
            <person name="Tomita M."/>
            <person name="Numata K."/>
            <person name="Arakawa K."/>
        </authorList>
    </citation>
    <scope>NUCLEOTIDE SEQUENCE</scope>
</reference>
<proteinExistence type="predicted"/>
<dbReference type="EMBL" id="BMAW01102112">
    <property type="protein sequence ID" value="GFT02723.1"/>
    <property type="molecule type" value="Genomic_DNA"/>
</dbReference>
<sequence length="154" mass="17905">MAVLVALNQKRGHLKGQVTNLISAVTDEENMDMPQLEAQLEILKEIQDKFEVFKEDYYKSASDEENLTIEASLSEINQEIQCLEKLDRESIKQYELTLKDNEVQDFVEFLNWLERRNQILNSINSNAVVKLNQEKPKSFFVKNNKPLKIAVCEI</sequence>
<evidence type="ECO:0000313" key="3">
    <source>
        <dbReference type="Proteomes" id="UP000887013"/>
    </source>
</evidence>
<gene>
    <name evidence="2" type="primary">AVEN_85851_1</name>
    <name evidence="1" type="ORF">NPIL_324481</name>
    <name evidence="2" type="ORF">NPIL_603321</name>
</gene>
<dbReference type="OrthoDB" id="6425811at2759"/>
<keyword evidence="3" id="KW-1185">Reference proteome</keyword>
<organism evidence="2 3">
    <name type="scientific">Nephila pilipes</name>
    <name type="common">Giant wood spider</name>
    <name type="synonym">Nephila maculata</name>
    <dbReference type="NCBI Taxonomy" id="299642"/>
    <lineage>
        <taxon>Eukaryota</taxon>
        <taxon>Metazoa</taxon>
        <taxon>Ecdysozoa</taxon>
        <taxon>Arthropoda</taxon>
        <taxon>Chelicerata</taxon>
        <taxon>Arachnida</taxon>
        <taxon>Araneae</taxon>
        <taxon>Araneomorphae</taxon>
        <taxon>Entelegynae</taxon>
        <taxon>Araneoidea</taxon>
        <taxon>Nephilidae</taxon>
        <taxon>Nephila</taxon>
    </lineage>
</organism>
<protein>
    <submittedName>
        <fullName evidence="2">DUF1758 domain-containing protein</fullName>
    </submittedName>
</protein>
<dbReference type="Proteomes" id="UP000887013">
    <property type="component" value="Unassembled WGS sequence"/>
</dbReference>
<evidence type="ECO:0000313" key="1">
    <source>
        <dbReference type="EMBL" id="GFT02723.1"/>
    </source>
</evidence>
<dbReference type="AlphaFoldDB" id="A0A8X6UAL8"/>